<dbReference type="EMBL" id="MUJZ01069101">
    <property type="protein sequence ID" value="OTF69728.1"/>
    <property type="molecule type" value="Genomic_DNA"/>
</dbReference>
<accession>A0A1Y3AP89</accession>
<name>A0A1Y3AP89_EURMA</name>
<evidence type="ECO:0000313" key="3">
    <source>
        <dbReference type="Proteomes" id="UP000194236"/>
    </source>
</evidence>
<gene>
    <name evidence="2" type="ORF">BLA29_000700</name>
</gene>
<keyword evidence="3" id="KW-1185">Reference proteome</keyword>
<feature type="compositionally biased region" description="Polar residues" evidence="1">
    <location>
        <begin position="147"/>
        <end position="157"/>
    </location>
</feature>
<feature type="region of interest" description="Disordered" evidence="1">
    <location>
        <begin position="131"/>
        <end position="157"/>
    </location>
</feature>
<dbReference type="PANTHER" id="PTHR46350:SF2">
    <property type="entry name" value="RAS LIKE FAMILY 10 MEMBER B"/>
    <property type="match status" value="1"/>
</dbReference>
<evidence type="ECO:0000313" key="2">
    <source>
        <dbReference type="EMBL" id="OTF69728.1"/>
    </source>
</evidence>
<dbReference type="AlphaFoldDB" id="A0A1Y3AP89"/>
<comment type="caution">
    <text evidence="2">The sequence shown here is derived from an EMBL/GenBank/DDBJ whole genome shotgun (WGS) entry which is preliminary data.</text>
</comment>
<dbReference type="GO" id="GO:0005525">
    <property type="term" value="F:GTP binding"/>
    <property type="evidence" value="ECO:0007669"/>
    <property type="project" value="InterPro"/>
</dbReference>
<reference evidence="2 3" key="1">
    <citation type="submission" date="2017-03" db="EMBL/GenBank/DDBJ databases">
        <title>Genome Survey of Euroglyphus maynei.</title>
        <authorList>
            <person name="Arlian L.G."/>
            <person name="Morgan M.S."/>
            <person name="Rider S.D."/>
        </authorList>
    </citation>
    <scope>NUCLEOTIDE SEQUENCE [LARGE SCALE GENOMIC DNA]</scope>
    <source>
        <strain evidence="2">Arlian Lab</strain>
        <tissue evidence="2">Whole body</tissue>
    </source>
</reference>
<protein>
    <submittedName>
        <fullName evidence="2">Ras-like protein</fullName>
    </submittedName>
</protein>
<dbReference type="SUPFAM" id="SSF52540">
    <property type="entry name" value="P-loop containing nucleoside triphosphate hydrolases"/>
    <property type="match status" value="1"/>
</dbReference>
<dbReference type="Pfam" id="PF00071">
    <property type="entry name" value="Ras"/>
    <property type="match status" value="1"/>
</dbReference>
<dbReference type="PANTHER" id="PTHR46350">
    <property type="entry name" value="RAS LIKE FAMILY 10 MEMBER B-RELATED"/>
    <property type="match status" value="1"/>
</dbReference>
<proteinExistence type="predicted"/>
<evidence type="ECO:0000256" key="1">
    <source>
        <dbReference type="SAM" id="MobiDB-lite"/>
    </source>
</evidence>
<sequence length="157" mass="17718">MPPFVKVCVLGSTGVGKTKLIQQFVYNYYDDDQYEPTTAANSNDNIYHSSTMINGNLYHLKIVDMPAIKQFPTDATAEWSQYQQCHLRNANAYIFCFDLNSPLTFHYVKCNTASGKDPTIIKINNTTLPRTMSPSGTDQLVRRHSDANPSNRICQIS</sequence>
<dbReference type="InterPro" id="IPR027417">
    <property type="entry name" value="P-loop_NTPase"/>
</dbReference>
<dbReference type="OrthoDB" id="299781at2759"/>
<dbReference type="Gene3D" id="3.40.50.300">
    <property type="entry name" value="P-loop containing nucleotide triphosphate hydrolases"/>
    <property type="match status" value="1"/>
</dbReference>
<dbReference type="GO" id="GO:0003924">
    <property type="term" value="F:GTPase activity"/>
    <property type="evidence" value="ECO:0007669"/>
    <property type="project" value="InterPro"/>
</dbReference>
<dbReference type="InterPro" id="IPR052661">
    <property type="entry name" value="Ras-like_GTPase_Reg"/>
</dbReference>
<organism evidence="2 3">
    <name type="scientific">Euroglyphus maynei</name>
    <name type="common">Mayne's house dust mite</name>
    <dbReference type="NCBI Taxonomy" id="6958"/>
    <lineage>
        <taxon>Eukaryota</taxon>
        <taxon>Metazoa</taxon>
        <taxon>Ecdysozoa</taxon>
        <taxon>Arthropoda</taxon>
        <taxon>Chelicerata</taxon>
        <taxon>Arachnida</taxon>
        <taxon>Acari</taxon>
        <taxon>Acariformes</taxon>
        <taxon>Sarcoptiformes</taxon>
        <taxon>Astigmata</taxon>
        <taxon>Psoroptidia</taxon>
        <taxon>Analgoidea</taxon>
        <taxon>Pyroglyphidae</taxon>
        <taxon>Pyroglyphinae</taxon>
        <taxon>Euroglyphus</taxon>
    </lineage>
</organism>
<dbReference type="Proteomes" id="UP000194236">
    <property type="component" value="Unassembled WGS sequence"/>
</dbReference>
<dbReference type="InterPro" id="IPR001806">
    <property type="entry name" value="Small_GTPase"/>
</dbReference>